<name>A0A7X0KN69_9HYPH</name>
<reference evidence="2 3" key="1">
    <citation type="submission" date="2020-08" db="EMBL/GenBank/DDBJ databases">
        <title>Genomic Encyclopedia of Type Strains, Phase IV (KMG-IV): sequencing the most valuable type-strain genomes for metagenomic binning, comparative biology and taxonomic classification.</title>
        <authorList>
            <person name="Goeker M."/>
        </authorList>
    </citation>
    <scope>NUCLEOTIDE SEQUENCE [LARGE SCALE GENOMIC DNA]</scope>
    <source>
        <strain evidence="2 3">DSM 7051</strain>
    </source>
</reference>
<dbReference type="Proteomes" id="UP000536262">
    <property type="component" value="Unassembled WGS sequence"/>
</dbReference>
<keyword evidence="3" id="KW-1185">Reference proteome</keyword>
<proteinExistence type="predicted"/>
<dbReference type="AlphaFoldDB" id="A0A7X0KN69"/>
<organism evidence="2 3">
    <name type="scientific">Aminobacter aganoensis</name>
    <dbReference type="NCBI Taxonomy" id="83264"/>
    <lineage>
        <taxon>Bacteria</taxon>
        <taxon>Pseudomonadati</taxon>
        <taxon>Pseudomonadota</taxon>
        <taxon>Alphaproteobacteria</taxon>
        <taxon>Hyphomicrobiales</taxon>
        <taxon>Phyllobacteriaceae</taxon>
        <taxon>Aminobacter</taxon>
    </lineage>
</organism>
<evidence type="ECO:0000256" key="1">
    <source>
        <dbReference type="SAM" id="SignalP"/>
    </source>
</evidence>
<evidence type="ECO:0000313" key="3">
    <source>
        <dbReference type="Proteomes" id="UP000536262"/>
    </source>
</evidence>
<feature type="signal peptide" evidence="1">
    <location>
        <begin position="1"/>
        <end position="19"/>
    </location>
</feature>
<dbReference type="PROSITE" id="PS51257">
    <property type="entry name" value="PROKAR_LIPOPROTEIN"/>
    <property type="match status" value="1"/>
</dbReference>
<dbReference type="RefSeq" id="WP_156381342.1">
    <property type="nucleotide sequence ID" value="NZ_BAABEG010000001.1"/>
</dbReference>
<gene>
    <name evidence="2" type="ORF">GGR00_004683</name>
</gene>
<keyword evidence="1" id="KW-0732">Signal</keyword>
<feature type="chain" id="PRO_5031390473" evidence="1">
    <location>
        <begin position="20"/>
        <end position="150"/>
    </location>
</feature>
<accession>A0A7X0KN69</accession>
<evidence type="ECO:0000313" key="2">
    <source>
        <dbReference type="EMBL" id="MBB6356865.1"/>
    </source>
</evidence>
<sequence length="150" mass="16307">MRVMMVLMSILLAAGPAVASGGLSCGAKDEAVKLTIESGVTRGMGSPVFDFRGEIEIANKAIEADLRKITFGREHLAQYWLDGEELRMVVYRERDGDKPHGYVEVTIRTKSGEEGDYIGQYSVTVFDMTGAAGGDGRTYNFTGRATCLVE</sequence>
<protein>
    <submittedName>
        <fullName evidence="2">Uncharacterized protein</fullName>
    </submittedName>
</protein>
<dbReference type="EMBL" id="JACHOU010000017">
    <property type="protein sequence ID" value="MBB6356865.1"/>
    <property type="molecule type" value="Genomic_DNA"/>
</dbReference>
<comment type="caution">
    <text evidence="2">The sequence shown here is derived from an EMBL/GenBank/DDBJ whole genome shotgun (WGS) entry which is preliminary data.</text>
</comment>